<feature type="signal peptide" evidence="1">
    <location>
        <begin position="1"/>
        <end position="19"/>
    </location>
</feature>
<dbReference type="Gene3D" id="1.20.1280.140">
    <property type="match status" value="1"/>
</dbReference>
<comment type="caution">
    <text evidence="2">The sequence shown here is derived from an EMBL/GenBank/DDBJ whole genome shotgun (WGS) entry which is preliminary data.</text>
</comment>
<gene>
    <name evidence="2" type="ORF">ED733_008982</name>
</gene>
<dbReference type="EMBL" id="SBHS01000001">
    <property type="protein sequence ID" value="TWU79219.1"/>
    <property type="molecule type" value="Genomic_DNA"/>
</dbReference>
<dbReference type="Pfam" id="PF12296">
    <property type="entry name" value="HsbA"/>
    <property type="match status" value="1"/>
</dbReference>
<dbReference type="InterPro" id="IPR021054">
    <property type="entry name" value="Cell_wall_mannoprotein_1"/>
</dbReference>
<organism evidence="2 3">
    <name type="scientific">Metarhizium rileyi (strain RCEF 4871)</name>
    <name type="common">Nomuraea rileyi</name>
    <dbReference type="NCBI Taxonomy" id="1649241"/>
    <lineage>
        <taxon>Eukaryota</taxon>
        <taxon>Fungi</taxon>
        <taxon>Dikarya</taxon>
        <taxon>Ascomycota</taxon>
        <taxon>Pezizomycotina</taxon>
        <taxon>Sordariomycetes</taxon>
        <taxon>Hypocreomycetidae</taxon>
        <taxon>Hypocreales</taxon>
        <taxon>Clavicipitaceae</taxon>
        <taxon>Metarhizium</taxon>
    </lineage>
</organism>
<sequence>MKFTTSITILAGASGISAAALIMEPKTLAEVINSVTSAISNLDTAARNFNGDIAPVIEAADKVIATIHLGQTMADAIPSIDLMSAMPLLEPVKSLESHAKALLDHVRSRVHDVEKAKRCEDTRSKLSVLNSSGRNLMDTIFNKIVDVLARNLALPLMDDIKALLAQALDLFAKGHCVDAH</sequence>
<proteinExistence type="predicted"/>
<reference evidence="3" key="1">
    <citation type="submission" date="2018-12" db="EMBL/GenBank/DDBJ databases">
        <title>The complete genome of Metarhizium rileyi, a key fungal pathogen of Lepidoptera.</title>
        <authorList>
            <person name="Binneck E."/>
            <person name="Lastra C.C.L."/>
            <person name="Sosa-Gomez D.R."/>
        </authorList>
    </citation>
    <scope>NUCLEOTIDE SEQUENCE [LARGE SCALE GENOMIC DNA]</scope>
    <source>
        <strain evidence="3">Cep018-CH2</strain>
    </source>
</reference>
<evidence type="ECO:0008006" key="4">
    <source>
        <dbReference type="Google" id="ProtNLM"/>
    </source>
</evidence>
<evidence type="ECO:0000313" key="3">
    <source>
        <dbReference type="Proteomes" id="UP000317257"/>
    </source>
</evidence>
<evidence type="ECO:0000313" key="2">
    <source>
        <dbReference type="EMBL" id="TWU79219.1"/>
    </source>
</evidence>
<keyword evidence="1" id="KW-0732">Signal</keyword>
<feature type="chain" id="PRO_5022883722" description="Cell wall galactomannoprotein" evidence="1">
    <location>
        <begin position="20"/>
        <end position="180"/>
    </location>
</feature>
<dbReference type="Proteomes" id="UP000317257">
    <property type="component" value="Unassembled WGS sequence"/>
</dbReference>
<accession>A0A5C6GQB9</accession>
<protein>
    <recommendedName>
        <fullName evidence="4">Cell wall galactomannoprotein</fullName>
    </recommendedName>
</protein>
<evidence type="ECO:0000256" key="1">
    <source>
        <dbReference type="SAM" id="SignalP"/>
    </source>
</evidence>
<name>A0A5C6GQB9_METRR</name>
<dbReference type="AlphaFoldDB" id="A0A5C6GQB9"/>